<reference evidence="4" key="2">
    <citation type="submission" date="2024-06" db="EMBL/GenBank/DDBJ databases">
        <title>Micromonospora mangrovi CCTCC AA 2012012 genome sequences.</title>
        <authorList>
            <person name="Gao J."/>
        </authorList>
    </citation>
    <scope>NUCLEOTIDE SEQUENCE</scope>
    <source>
        <strain evidence="4">CCTCC AA 2012012</strain>
    </source>
</reference>
<protein>
    <recommendedName>
        <fullName evidence="5">Mannosyltransferase PIG-V</fullName>
    </recommendedName>
</protein>
<feature type="transmembrane region" description="Helical" evidence="2">
    <location>
        <begin position="408"/>
        <end position="430"/>
    </location>
</feature>
<feature type="transmembrane region" description="Helical" evidence="2">
    <location>
        <begin position="337"/>
        <end position="357"/>
    </location>
</feature>
<feature type="region of interest" description="Disordered" evidence="1">
    <location>
        <begin position="1"/>
        <end position="25"/>
    </location>
</feature>
<keyword evidence="2" id="KW-0472">Membrane</keyword>
<feature type="transmembrane region" description="Helical" evidence="2">
    <location>
        <begin position="197"/>
        <end position="215"/>
    </location>
</feature>
<reference evidence="3" key="1">
    <citation type="submission" date="2024-01" db="EMBL/GenBank/DDBJ databases">
        <title>The genome sequence of Micromonospora mangrovi CCTCC AA 2012012.</title>
        <authorList>
            <person name="Gao J."/>
        </authorList>
    </citation>
    <scope>NUCLEOTIDE SEQUENCE</scope>
    <source>
        <strain evidence="3">CCTCC AA 2012012</strain>
    </source>
</reference>
<organism evidence="4">
    <name type="scientific">Micromonospora sp. CCTCC AA 2012012</name>
    <dbReference type="NCBI Taxonomy" id="3111921"/>
    <lineage>
        <taxon>Bacteria</taxon>
        <taxon>Bacillati</taxon>
        <taxon>Actinomycetota</taxon>
        <taxon>Actinomycetes</taxon>
        <taxon>Micromonosporales</taxon>
        <taxon>Micromonosporaceae</taxon>
        <taxon>Micromonospora</taxon>
    </lineage>
</organism>
<dbReference type="AlphaFoldDB" id="A0AAU8HGM8"/>
<name>A0AAU8HGM8_9ACTN</name>
<feature type="transmembrane region" description="Helical" evidence="2">
    <location>
        <begin position="127"/>
        <end position="148"/>
    </location>
</feature>
<proteinExistence type="predicted"/>
<evidence type="ECO:0008006" key="5">
    <source>
        <dbReference type="Google" id="ProtNLM"/>
    </source>
</evidence>
<gene>
    <name evidence="4" type="ORF">ABUL08_06590</name>
    <name evidence="3" type="ORF">VK199_06545</name>
</gene>
<accession>A0AAU8HGM8</accession>
<feature type="transmembrane region" description="Helical" evidence="2">
    <location>
        <begin position="369"/>
        <end position="388"/>
    </location>
</feature>
<feature type="transmembrane region" description="Helical" evidence="2">
    <location>
        <begin position="260"/>
        <end position="281"/>
    </location>
</feature>
<keyword evidence="2" id="KW-1133">Transmembrane helix</keyword>
<evidence type="ECO:0000313" key="4">
    <source>
        <dbReference type="EMBL" id="XCH75749.1"/>
    </source>
</evidence>
<evidence type="ECO:0000256" key="1">
    <source>
        <dbReference type="SAM" id="MobiDB-lite"/>
    </source>
</evidence>
<sequence>MEDSTRTAVRAPAPEAGPPDAPRPTGRRLLWRWGPPLVAFLASNLMYAVAAARGGYHYLDASVHTRFDSVQYLGIADRGYEMFSCGVNARLAANYGADSWCGNAGWFPLYSGLVALLRRVTGLSLDGAGFVVTELATLSLVLLAWWALSQALPAEEGQGVAGPGSGRDGAPARTLAVLALVLLIPGAVYFHANFPMSLAVAASMAYVLFLARRRWVAAGLAGALATAAYPIGGLVAVVGLVAVGVLVARRRLTAGRAVGVLAAVCALPAAGMLAVFAVLQVTVGHWNGYFLIQEHYSGGRGHNPVGNFRWEVARPARVWVVDPDPHLVARLHETVRLSIWVALALVLLVVAAAVVGARRDRLTAVDAGLTVFMVAMFVAPLVVGNQVVQYRSHTLLVPGLLVLRHLPAWLLWPLVVLLVPLAYRMGTLFFPSLLT</sequence>
<evidence type="ECO:0000256" key="2">
    <source>
        <dbReference type="SAM" id="Phobius"/>
    </source>
</evidence>
<dbReference type="EMBL" id="CP157762">
    <property type="protein sequence ID" value="XBP95046.1"/>
    <property type="molecule type" value="Genomic_DNA"/>
</dbReference>
<feature type="transmembrane region" description="Helical" evidence="2">
    <location>
        <begin position="227"/>
        <end position="248"/>
    </location>
</feature>
<feature type="transmembrane region" description="Helical" evidence="2">
    <location>
        <begin position="172"/>
        <end position="190"/>
    </location>
</feature>
<evidence type="ECO:0000313" key="3">
    <source>
        <dbReference type="EMBL" id="XBP95046.1"/>
    </source>
</evidence>
<dbReference type="EMBL" id="CP159342">
    <property type="protein sequence ID" value="XCH75749.1"/>
    <property type="molecule type" value="Genomic_DNA"/>
</dbReference>
<dbReference type="RefSeq" id="WP_350935491.1">
    <property type="nucleotide sequence ID" value="NZ_CP157762.1"/>
</dbReference>
<keyword evidence="2" id="KW-0812">Transmembrane</keyword>